<evidence type="ECO:0000256" key="1">
    <source>
        <dbReference type="ARBA" id="ARBA00022729"/>
    </source>
</evidence>
<gene>
    <name evidence="3" type="ORF">AGLY_012325</name>
</gene>
<protein>
    <recommendedName>
        <fullName evidence="2">MD-2-related lipid-recognition domain-containing protein</fullName>
    </recommendedName>
</protein>
<accession>A0A6G0T9S2</accession>
<reference evidence="3 4" key="1">
    <citation type="submission" date="2019-08" db="EMBL/GenBank/DDBJ databases">
        <title>The genome of the soybean aphid Biotype 1, its phylome, world population structure and adaptation to the North American continent.</title>
        <authorList>
            <person name="Giordano R."/>
            <person name="Donthu R.K."/>
            <person name="Hernandez A.G."/>
            <person name="Wright C.L."/>
            <person name="Zimin A.V."/>
        </authorList>
    </citation>
    <scope>NUCLEOTIDE SEQUENCE [LARGE SCALE GENOMIC DNA]</scope>
    <source>
        <tissue evidence="3">Whole aphids</tissue>
    </source>
</reference>
<proteinExistence type="predicted"/>
<keyword evidence="1" id="KW-0732">Signal</keyword>
<organism evidence="3 4">
    <name type="scientific">Aphis glycines</name>
    <name type="common">Soybean aphid</name>
    <dbReference type="NCBI Taxonomy" id="307491"/>
    <lineage>
        <taxon>Eukaryota</taxon>
        <taxon>Metazoa</taxon>
        <taxon>Ecdysozoa</taxon>
        <taxon>Arthropoda</taxon>
        <taxon>Hexapoda</taxon>
        <taxon>Insecta</taxon>
        <taxon>Pterygota</taxon>
        <taxon>Neoptera</taxon>
        <taxon>Paraneoptera</taxon>
        <taxon>Hemiptera</taxon>
        <taxon>Sternorrhyncha</taxon>
        <taxon>Aphidomorpha</taxon>
        <taxon>Aphidoidea</taxon>
        <taxon>Aphididae</taxon>
        <taxon>Aphidini</taxon>
        <taxon>Aphis</taxon>
        <taxon>Aphis</taxon>
    </lineage>
</organism>
<keyword evidence="4" id="KW-1185">Reference proteome</keyword>
<evidence type="ECO:0000313" key="4">
    <source>
        <dbReference type="Proteomes" id="UP000475862"/>
    </source>
</evidence>
<sequence length="208" mass="24264">MKNQTYNSVLNKQSIKMIIMKAFVFIAFISLSNSKSNYMPNLPLGEYRIVFEKMYSCESMNVFQYYFYFSKTTLTKTELKGNYTFLIPFDDTYTFDLNVASWGSTGGWKPNSMVYIAKNGCSTFKKVMGNVWYTVVKAFNITSYDCPIQAGTHMTNGIDLKELDNFNMPKVYFYGKYKVTFKIRNEEKNVFGCIVLEITLIRPWEKPF</sequence>
<name>A0A6G0T9S2_APHGL</name>
<dbReference type="Gene3D" id="2.70.220.10">
    <property type="entry name" value="Ganglioside GM2 activator"/>
    <property type="match status" value="1"/>
</dbReference>
<dbReference type="InterPro" id="IPR003172">
    <property type="entry name" value="ML_dom"/>
</dbReference>
<dbReference type="OrthoDB" id="6576469at2759"/>
<dbReference type="Proteomes" id="UP000475862">
    <property type="component" value="Unassembled WGS sequence"/>
</dbReference>
<dbReference type="InterPro" id="IPR036846">
    <property type="entry name" value="GM2-AP_sf"/>
</dbReference>
<comment type="caution">
    <text evidence="3">The sequence shown here is derived from an EMBL/GenBank/DDBJ whole genome shotgun (WGS) entry which is preliminary data.</text>
</comment>
<dbReference type="AlphaFoldDB" id="A0A6G0T9S2"/>
<feature type="domain" description="MD-2-related lipid-recognition" evidence="2">
    <location>
        <begin position="82"/>
        <end position="199"/>
    </location>
</feature>
<evidence type="ECO:0000313" key="3">
    <source>
        <dbReference type="EMBL" id="KAE9528750.1"/>
    </source>
</evidence>
<evidence type="ECO:0000259" key="2">
    <source>
        <dbReference type="Pfam" id="PF02221"/>
    </source>
</evidence>
<dbReference type="Pfam" id="PF02221">
    <property type="entry name" value="E1_DerP2_DerF2"/>
    <property type="match status" value="1"/>
</dbReference>
<dbReference type="EMBL" id="VYZN01000048">
    <property type="protein sequence ID" value="KAE9528750.1"/>
    <property type="molecule type" value="Genomic_DNA"/>
</dbReference>